<evidence type="ECO:0000313" key="1">
    <source>
        <dbReference type="EMBL" id="PJG55645.1"/>
    </source>
</evidence>
<comment type="caution">
    <text evidence="1">The sequence shown here is derived from an EMBL/GenBank/DDBJ whole genome shotgun (WGS) entry which is preliminary data.</text>
</comment>
<proteinExistence type="predicted"/>
<dbReference type="Gene3D" id="1.10.357.10">
    <property type="entry name" value="Tetracycline Repressor, domain 2"/>
    <property type="match status" value="1"/>
</dbReference>
<dbReference type="EMBL" id="PGVG01000005">
    <property type="protein sequence ID" value="PJG55645.1"/>
    <property type="molecule type" value="Genomic_DNA"/>
</dbReference>
<evidence type="ECO:0000313" key="2">
    <source>
        <dbReference type="Proteomes" id="UP000231194"/>
    </source>
</evidence>
<keyword evidence="2" id="KW-1185">Reference proteome</keyword>
<reference evidence="1 2" key="1">
    <citation type="submission" date="2017-11" db="EMBL/GenBank/DDBJ databases">
        <title>Bradyrhizobium forestalis sp. nov., an efficient nitrogen-fixing bacterium isolated from nodules of forest legume species in the Amazon.</title>
        <authorList>
            <person name="Costa E.M."/>
            <person name="Guimaraes A."/>
            <person name="Carvalho T.S."/>
            <person name="Rodrigues T.L."/>
            <person name="Ribeiro P.R.A."/>
            <person name="Lebbe L."/>
            <person name="Willems A."/>
            <person name="Moreira F.M.S."/>
        </authorList>
    </citation>
    <scope>NUCLEOTIDE SEQUENCE [LARGE SCALE GENOMIC DNA]</scope>
    <source>
        <strain evidence="1 2">INPA54B</strain>
    </source>
</reference>
<dbReference type="AlphaFoldDB" id="A0A2M8RCV3"/>
<protein>
    <recommendedName>
        <fullName evidence="3">TetR family transcriptional regulator</fullName>
    </recommendedName>
</protein>
<dbReference type="SUPFAM" id="SSF46689">
    <property type="entry name" value="Homeodomain-like"/>
    <property type="match status" value="1"/>
</dbReference>
<dbReference type="InterPro" id="IPR009057">
    <property type="entry name" value="Homeodomain-like_sf"/>
</dbReference>
<gene>
    <name evidence="1" type="ORF">CVM73_08825</name>
</gene>
<evidence type="ECO:0008006" key="3">
    <source>
        <dbReference type="Google" id="ProtNLM"/>
    </source>
</evidence>
<dbReference type="RefSeq" id="WP_100231600.1">
    <property type="nucleotide sequence ID" value="NZ_PGVG01000005.1"/>
</dbReference>
<accession>A0A2M8RCV3</accession>
<sequence length="215" mass="24431">MRQLPKKLQPPASQFEKPAKERLIETADKLFRLLGIRAAPSLIAHEAHTNMDTLIKYFGHGDPLAGQFIKSLIAECEDYWRGLAAEYPDDPEAQLREWLAYEEDQIGYMMEPRVLLSRTAAELFEPRTQHPPLLRAIEEYWQAERRRVVGLCKAAKLRDSLELADKLLLLVHGARNERGAYGRLTPSRVLQKAGIELMIIHGAADRFAAGHPDLD</sequence>
<name>A0A2M8RCV3_9BRAD</name>
<organism evidence="1 2">
    <name type="scientific">Bradyrhizobium forestalis</name>
    <dbReference type="NCBI Taxonomy" id="1419263"/>
    <lineage>
        <taxon>Bacteria</taxon>
        <taxon>Pseudomonadati</taxon>
        <taxon>Pseudomonadota</taxon>
        <taxon>Alphaproteobacteria</taxon>
        <taxon>Hyphomicrobiales</taxon>
        <taxon>Nitrobacteraceae</taxon>
        <taxon>Bradyrhizobium</taxon>
    </lineage>
</organism>
<dbReference type="Proteomes" id="UP000231194">
    <property type="component" value="Unassembled WGS sequence"/>
</dbReference>
<dbReference type="OrthoDB" id="8224653at2"/>